<dbReference type="AlphaFoldDB" id="Q253Q9"/>
<feature type="region of interest" description="Disordered" evidence="1">
    <location>
        <begin position="357"/>
        <end position="402"/>
    </location>
</feature>
<dbReference type="HOGENOM" id="CLU_043771_0_0_0"/>
<keyword evidence="3" id="KW-1185">Reference proteome</keyword>
<evidence type="ECO:0000313" key="3">
    <source>
        <dbReference type="Proteomes" id="UP000001260"/>
    </source>
</evidence>
<dbReference type="OrthoDB" id="17931at2"/>
<organism evidence="2 3">
    <name type="scientific">Chlamydia felis (strain Fe/C-56)</name>
    <name type="common">Chlamydophila felis</name>
    <dbReference type="NCBI Taxonomy" id="264202"/>
    <lineage>
        <taxon>Bacteria</taxon>
        <taxon>Pseudomonadati</taxon>
        <taxon>Chlamydiota</taxon>
        <taxon>Chlamydiia</taxon>
        <taxon>Chlamydiales</taxon>
        <taxon>Chlamydiaceae</taxon>
        <taxon>Chlamydia/Chlamydophila group</taxon>
        <taxon>Chlamydia</taxon>
    </lineage>
</organism>
<reference evidence="2 3" key="1">
    <citation type="journal article" date="2006" name="DNA Res.">
        <title>Genome sequence of the cat pathogen, Chlamydophila felis.</title>
        <authorList>
            <person name="Azuma Y."/>
            <person name="Hirakawa H."/>
            <person name="Yamashita A."/>
            <person name="Cai Y."/>
            <person name="Rahman M.A."/>
            <person name="Suzuki H."/>
            <person name="Mitaku S."/>
            <person name="Toh H."/>
            <person name="Goto S."/>
            <person name="Murakami T."/>
            <person name="Sugi K."/>
            <person name="Hayashi H."/>
            <person name="Fukushi H."/>
            <person name="Hattori M."/>
            <person name="Kuhara S."/>
            <person name="Shirai M."/>
        </authorList>
    </citation>
    <scope>NUCLEOTIDE SEQUENCE [LARGE SCALE GENOMIC DNA]</scope>
    <source>
        <strain evidence="2 3">Fe/C-56</strain>
    </source>
</reference>
<feature type="compositionally biased region" description="Polar residues" evidence="1">
    <location>
        <begin position="385"/>
        <end position="402"/>
    </location>
</feature>
<evidence type="ECO:0000313" key="2">
    <source>
        <dbReference type="EMBL" id="BAE81479.1"/>
    </source>
</evidence>
<evidence type="ECO:0000256" key="1">
    <source>
        <dbReference type="SAM" id="MobiDB-lite"/>
    </source>
</evidence>
<name>Q253Q9_CHLFF</name>
<feature type="compositionally biased region" description="Polar residues" evidence="1">
    <location>
        <begin position="360"/>
        <end position="371"/>
    </location>
</feature>
<dbReference type="KEGG" id="cfe:BAE81479.1"/>
<protein>
    <submittedName>
        <fullName evidence="2">Uncharacterized protein</fullName>
    </submittedName>
</protein>
<dbReference type="RefSeq" id="WP_011458257.1">
    <property type="nucleotide sequence ID" value="NC_007899.1"/>
</dbReference>
<accession>Q253Q9</accession>
<dbReference type="Proteomes" id="UP000001260">
    <property type="component" value="Chromosome"/>
</dbReference>
<gene>
    <name evidence="2" type="ordered locus">CF0707</name>
</gene>
<sequence>MCAPIASCGFNCSAGAEGSSEGSQSCSNGVSHPITTQPKSKLTLEVKFGEDGILDTIAKAGNLLESVLSSPRTQRGATYCQQHCGPWCESHCPNWLSHCFQCLCTCVIDEPSPSSDDPDLSLFLSSMRQNHGPIVLGLALQQSPHNFPQLLAEGSTLNQEDKDDFNDLCSRIAVLFANKLMGGIQEELFNLANDPGSIPEKGCTDTLMAKRGYNQFKHGIKNEPPQCWISYPSITEEESTGTASTVCHVKSLDFVKLKKQLAHLEVIPVNDQEVYPLGKESEKVVSILKNTLFSLSAGAECFSSSETGFGLTFTHTKLLDLILLSLLAAGYVPTDNQGLPPLTLGLLKELSHYLRRQEPKSATPQEEQSSGLKELSETEMDGGSPLSSEIDPSTQNNTDWFTSQNQEDLLTLASKVNSLSQLLG</sequence>
<proteinExistence type="predicted"/>
<dbReference type="EMBL" id="AP006861">
    <property type="protein sequence ID" value="BAE81479.1"/>
    <property type="molecule type" value="Genomic_DNA"/>
</dbReference>